<dbReference type="eggNOG" id="ENOG502QZ5Z">
    <property type="taxonomic scope" value="Eukaryota"/>
</dbReference>
<comment type="similarity">
    <text evidence="2 7">Belongs to the fungal hydrophobin family.</text>
</comment>
<name>S8EP55_FOMSC</name>
<accession>S8EP55</accession>
<dbReference type="HOGENOM" id="CLU_105134_2_2_1"/>
<dbReference type="InParanoid" id="S8EP55"/>
<keyword evidence="5 7" id="KW-0732">Signal</keyword>
<evidence type="ECO:0000256" key="5">
    <source>
        <dbReference type="ARBA" id="ARBA00022729"/>
    </source>
</evidence>
<evidence type="ECO:0000256" key="3">
    <source>
        <dbReference type="ARBA" id="ARBA00022512"/>
    </source>
</evidence>
<evidence type="ECO:0000313" key="9">
    <source>
        <dbReference type="Proteomes" id="UP000015241"/>
    </source>
</evidence>
<dbReference type="GO" id="GO:0009277">
    <property type="term" value="C:fungal-type cell wall"/>
    <property type="evidence" value="ECO:0007669"/>
    <property type="project" value="InterPro"/>
</dbReference>
<evidence type="ECO:0000256" key="6">
    <source>
        <dbReference type="ARBA" id="ARBA00023157"/>
    </source>
</evidence>
<feature type="non-terminal residue" evidence="8">
    <location>
        <position position="93"/>
    </location>
</feature>
<reference evidence="8 9" key="1">
    <citation type="journal article" date="2012" name="Science">
        <title>The Paleozoic origin of enzymatic lignin decomposition reconstructed from 31 fungal genomes.</title>
        <authorList>
            <person name="Floudas D."/>
            <person name="Binder M."/>
            <person name="Riley R."/>
            <person name="Barry K."/>
            <person name="Blanchette R.A."/>
            <person name="Henrissat B."/>
            <person name="Martinez A.T."/>
            <person name="Otillar R."/>
            <person name="Spatafora J.W."/>
            <person name="Yadav J.S."/>
            <person name="Aerts A."/>
            <person name="Benoit I."/>
            <person name="Boyd A."/>
            <person name="Carlson A."/>
            <person name="Copeland A."/>
            <person name="Coutinho P.M."/>
            <person name="de Vries R.P."/>
            <person name="Ferreira P."/>
            <person name="Findley K."/>
            <person name="Foster B."/>
            <person name="Gaskell J."/>
            <person name="Glotzer D."/>
            <person name="Gorecki P."/>
            <person name="Heitman J."/>
            <person name="Hesse C."/>
            <person name="Hori C."/>
            <person name="Igarashi K."/>
            <person name="Jurgens J.A."/>
            <person name="Kallen N."/>
            <person name="Kersten P."/>
            <person name="Kohler A."/>
            <person name="Kuees U."/>
            <person name="Kumar T.K.A."/>
            <person name="Kuo A."/>
            <person name="LaButti K."/>
            <person name="Larrondo L.F."/>
            <person name="Lindquist E."/>
            <person name="Ling A."/>
            <person name="Lombard V."/>
            <person name="Lucas S."/>
            <person name="Lundell T."/>
            <person name="Martin R."/>
            <person name="McLaughlin D.J."/>
            <person name="Morgenstern I."/>
            <person name="Morin E."/>
            <person name="Murat C."/>
            <person name="Nagy L.G."/>
            <person name="Nolan M."/>
            <person name="Ohm R.A."/>
            <person name="Patyshakuliyeva A."/>
            <person name="Rokas A."/>
            <person name="Ruiz-Duenas F.J."/>
            <person name="Sabat G."/>
            <person name="Salamov A."/>
            <person name="Samejima M."/>
            <person name="Schmutz J."/>
            <person name="Slot J.C."/>
            <person name="St John F."/>
            <person name="Stenlid J."/>
            <person name="Sun H."/>
            <person name="Sun S."/>
            <person name="Syed K."/>
            <person name="Tsang A."/>
            <person name="Wiebenga A."/>
            <person name="Young D."/>
            <person name="Pisabarro A."/>
            <person name="Eastwood D.C."/>
            <person name="Martin F."/>
            <person name="Cullen D."/>
            <person name="Grigoriev I.V."/>
            <person name="Hibbett D.S."/>
        </authorList>
    </citation>
    <scope>NUCLEOTIDE SEQUENCE</scope>
    <source>
        <strain evidence="9">FP-58527</strain>
    </source>
</reference>
<dbReference type="AlphaFoldDB" id="S8EP55"/>
<evidence type="ECO:0000256" key="2">
    <source>
        <dbReference type="ARBA" id="ARBA00010446"/>
    </source>
</evidence>
<keyword evidence="9" id="KW-1185">Reference proteome</keyword>
<keyword evidence="6 7" id="KW-1015">Disulfide bond</keyword>
<dbReference type="InterPro" id="IPR001338">
    <property type="entry name" value="Class_I_Hydrophobin"/>
</dbReference>
<comment type="subcellular location">
    <subcellularLocation>
        <location evidence="1 7">Secreted</location>
        <location evidence="1 7">Cell wall</location>
    </subcellularLocation>
</comment>
<gene>
    <name evidence="8" type="ORF">FOMPIDRAFT_1095680</name>
</gene>
<dbReference type="EMBL" id="KE504125">
    <property type="protein sequence ID" value="EPT04789.1"/>
    <property type="molecule type" value="Genomic_DNA"/>
</dbReference>
<sequence>ITDTAVPTATTVSQCNVSGGAQCCESTTTVSSGSADGFAALGAIGVAVSDIEELIGIGCTPITVGQSCSASPVCCENLHGGNLISIGCVPIVL</sequence>
<dbReference type="Proteomes" id="UP000015241">
    <property type="component" value="Unassembled WGS sequence"/>
</dbReference>
<keyword evidence="3 7" id="KW-0134">Cell wall</keyword>
<evidence type="ECO:0000256" key="7">
    <source>
        <dbReference type="RuleBase" id="RU365009"/>
    </source>
</evidence>
<dbReference type="GO" id="GO:0005199">
    <property type="term" value="F:structural constituent of cell wall"/>
    <property type="evidence" value="ECO:0007669"/>
    <property type="project" value="InterPro"/>
</dbReference>
<evidence type="ECO:0000313" key="8">
    <source>
        <dbReference type="EMBL" id="EPT04789.1"/>
    </source>
</evidence>
<dbReference type="OrthoDB" id="4225815at2759"/>
<organism evidence="8 9">
    <name type="scientific">Fomitopsis schrenkii</name>
    <name type="common">Brown rot fungus</name>
    <dbReference type="NCBI Taxonomy" id="2126942"/>
    <lineage>
        <taxon>Eukaryota</taxon>
        <taxon>Fungi</taxon>
        <taxon>Dikarya</taxon>
        <taxon>Basidiomycota</taxon>
        <taxon>Agaricomycotina</taxon>
        <taxon>Agaricomycetes</taxon>
        <taxon>Polyporales</taxon>
        <taxon>Fomitopsis</taxon>
    </lineage>
</organism>
<dbReference type="PROSITE" id="PS00956">
    <property type="entry name" value="HYDROPHOBIN"/>
    <property type="match status" value="1"/>
</dbReference>
<dbReference type="STRING" id="743788.S8EP55"/>
<dbReference type="Pfam" id="PF01185">
    <property type="entry name" value="Hydrophobin"/>
    <property type="match status" value="1"/>
</dbReference>
<dbReference type="SMART" id="SM00075">
    <property type="entry name" value="HYDRO"/>
    <property type="match status" value="1"/>
</dbReference>
<dbReference type="CDD" id="cd23507">
    <property type="entry name" value="hydrophobin_I"/>
    <property type="match status" value="1"/>
</dbReference>
<dbReference type="InterPro" id="IPR019778">
    <property type="entry name" value="Class_I_Hydrophobin_CS"/>
</dbReference>
<proteinExistence type="inferred from homology"/>
<evidence type="ECO:0000256" key="1">
    <source>
        <dbReference type="ARBA" id="ARBA00004191"/>
    </source>
</evidence>
<evidence type="ECO:0000256" key="4">
    <source>
        <dbReference type="ARBA" id="ARBA00022525"/>
    </source>
</evidence>
<feature type="non-terminal residue" evidence="8">
    <location>
        <position position="1"/>
    </location>
</feature>
<keyword evidence="4 7" id="KW-0964">Secreted</keyword>
<protein>
    <recommendedName>
        <fullName evidence="7">Hydrophobin</fullName>
    </recommendedName>
</protein>